<name>A0ABW9F7J3_9FIRM</name>
<dbReference type="EMBL" id="JBFNFH010000014">
    <property type="protein sequence ID" value="MFM1525239.1"/>
    <property type="molecule type" value="Genomic_DNA"/>
</dbReference>
<keyword evidence="1" id="KW-0812">Transmembrane</keyword>
<gene>
    <name evidence="2" type="ORF">ABGF40_06070</name>
</gene>
<dbReference type="RefSeq" id="WP_408126736.1">
    <property type="nucleotide sequence ID" value="NZ_JBFNFH010000014.1"/>
</dbReference>
<reference evidence="2 3" key="1">
    <citation type="journal article" date="2024" name="Front. Microbiol.">
        <title>Pangenomic and biochemical analyses of Helcococcus ovis reveal widespread tetracycline resistance and a novel bacterial species, Helcococcus bovis.</title>
        <authorList>
            <person name="Cunha F."/>
            <person name="Zhai Y."/>
            <person name="Casaro S."/>
            <person name="Jones K.L."/>
            <person name="Hernandez M."/>
            <person name="Bisinotto R.S."/>
            <person name="Kariyawasam S."/>
            <person name="Brown M.B."/>
            <person name="Phillips A."/>
            <person name="Jeong K.C."/>
            <person name="Galvao K.N."/>
        </authorList>
    </citation>
    <scope>NUCLEOTIDE SEQUENCE [LARGE SCALE GENOMIC DNA]</scope>
    <source>
        <strain evidence="2 3">KG197</strain>
    </source>
</reference>
<comment type="caution">
    <text evidence="2">The sequence shown here is derived from an EMBL/GenBank/DDBJ whole genome shotgun (WGS) entry which is preliminary data.</text>
</comment>
<organism evidence="2 3">
    <name type="scientific">Helcococcus bovis</name>
    <dbReference type="NCBI Taxonomy" id="3153252"/>
    <lineage>
        <taxon>Bacteria</taxon>
        <taxon>Bacillati</taxon>
        <taxon>Bacillota</taxon>
        <taxon>Tissierellia</taxon>
        <taxon>Tissierellales</taxon>
        <taxon>Peptoniphilaceae</taxon>
        <taxon>Helcococcus</taxon>
    </lineage>
</organism>
<keyword evidence="1" id="KW-1133">Transmembrane helix</keyword>
<evidence type="ECO:0000313" key="3">
    <source>
        <dbReference type="Proteomes" id="UP001629536"/>
    </source>
</evidence>
<evidence type="ECO:0000256" key="1">
    <source>
        <dbReference type="SAM" id="Phobius"/>
    </source>
</evidence>
<evidence type="ECO:0000313" key="2">
    <source>
        <dbReference type="EMBL" id="MFM1525239.1"/>
    </source>
</evidence>
<dbReference type="Proteomes" id="UP001629536">
    <property type="component" value="Unassembled WGS sequence"/>
</dbReference>
<keyword evidence="1" id="KW-0472">Membrane</keyword>
<sequence length="54" mass="6816">MILLKIIVSTTFMLLLMINGIILIDYFENRKFRRLEKRRRERDRCRYVDNFYTK</sequence>
<keyword evidence="3" id="KW-1185">Reference proteome</keyword>
<feature type="transmembrane region" description="Helical" evidence="1">
    <location>
        <begin position="6"/>
        <end position="27"/>
    </location>
</feature>
<proteinExistence type="predicted"/>
<accession>A0ABW9F7J3</accession>
<protein>
    <submittedName>
        <fullName evidence="2">Uncharacterized protein</fullName>
    </submittedName>
</protein>